<reference evidence="4 5" key="1">
    <citation type="submission" date="2024-01" db="EMBL/GenBank/DDBJ databases">
        <authorList>
            <person name="Allen C."/>
            <person name="Tagirdzhanova G."/>
        </authorList>
    </citation>
    <scope>NUCLEOTIDE SEQUENCE [LARGE SCALE GENOMIC DNA]</scope>
</reference>
<comment type="caution">
    <text evidence="4">The sequence shown here is derived from an EMBL/GenBank/DDBJ whole genome shotgun (WGS) entry which is preliminary data.</text>
</comment>
<evidence type="ECO:0000313" key="5">
    <source>
        <dbReference type="Proteomes" id="UP001642482"/>
    </source>
</evidence>
<dbReference type="Gene3D" id="1.10.2000.10">
    <property type="entry name" value="Frizzled cysteine-rich domain"/>
    <property type="match status" value="1"/>
</dbReference>
<feature type="chain" id="PRO_5047042433" description="FZ domain-containing protein" evidence="2">
    <location>
        <begin position="42"/>
        <end position="700"/>
    </location>
</feature>
<evidence type="ECO:0000256" key="2">
    <source>
        <dbReference type="SAM" id="SignalP"/>
    </source>
</evidence>
<feature type="signal peptide" evidence="2">
    <location>
        <begin position="1"/>
        <end position="41"/>
    </location>
</feature>
<proteinExistence type="predicted"/>
<gene>
    <name evidence="4" type="ORF">SEUCBS140593_009343</name>
</gene>
<protein>
    <recommendedName>
        <fullName evidence="3">FZ domain-containing protein</fullName>
    </recommendedName>
</protein>
<accession>A0ABP0CVN9</accession>
<evidence type="ECO:0000259" key="3">
    <source>
        <dbReference type="PROSITE" id="PS50038"/>
    </source>
</evidence>
<evidence type="ECO:0000256" key="1">
    <source>
        <dbReference type="ARBA" id="ARBA00023157"/>
    </source>
</evidence>
<dbReference type="Proteomes" id="UP001642482">
    <property type="component" value="Unassembled WGS sequence"/>
</dbReference>
<name>A0ABP0CVN9_9PEZI</name>
<dbReference type="PANTHER" id="PTHR39142:SF1">
    <property type="entry name" value="AEL197CP"/>
    <property type="match status" value="1"/>
</dbReference>
<keyword evidence="1" id="KW-1015">Disulfide bond</keyword>
<evidence type="ECO:0000313" key="4">
    <source>
        <dbReference type="EMBL" id="CAK7235622.1"/>
    </source>
</evidence>
<feature type="domain" description="FZ" evidence="3">
    <location>
        <begin position="464"/>
        <end position="629"/>
    </location>
</feature>
<keyword evidence="2" id="KW-0732">Signal</keyword>
<sequence>MGSHVPRRGAPGAMASTMTMFLPLLFLLLLSSLSHISTVAATAQADASPFDGPSAMLADANNRDDTGDDSGFLKNIFRSLLHGDEETDETTGSSSPQAKMYAPDFGVFDRGILGRAPPGVSSLANNVPETLNVVPGTTQVFVFEKSLIFSREIEDEIAYERARDIELRRRNAGYEEGEGDDERDNGSILFDVDDSEETEISGTSRLGRRQSNSTTRTVYFSANTCIQPQLLSPTISGAAPQLTMYVSTTPENISPGPQSNPNQQTWHVFTEGAVMVTVNASSDVYIGISAPNVSSTMLSGTYNFQLAASVDAWYHSYDNETDANLIWVDSDSSASLLITHNLTDSTDAVTDANIMNVEPYVMFAQNSEDRSVDGVRFSYCGLQTYAQIAATNNGKFTSMVTTGMTLAGLGNLPKQQFYFSGLNASSSYAGILAALPQNGTGQIGSNVVGGGGKVSRATTFQTKASNTNCEVIFNLTFCNETAYAVPGNPTRFTNATDLANVYDKYASDMFDIFSNVLAQIPCEAPDTQRYSLARTCSDCQAAYKNWLCSVAIPRCSDFSDNSTWLQPRAISQPFPGTGEFLDAAIAAQYPNISAFNSSRNPFIDETIAPGPYKEVLPCEDLCYNLVQSCPSAIGFSCPQPGYIGFNTSYGVRTSADQDGYVTCNYPGSAHYFSAGPVGPRQSWLSVALAVGTSVVVAIAL</sequence>
<dbReference type="InterPro" id="IPR020067">
    <property type="entry name" value="Frizzled_dom"/>
</dbReference>
<dbReference type="PANTHER" id="PTHR39142">
    <property type="entry name" value="MID1P"/>
    <property type="match status" value="1"/>
</dbReference>
<organism evidence="4 5">
    <name type="scientific">Sporothrix eucalyptigena</name>
    <dbReference type="NCBI Taxonomy" id="1812306"/>
    <lineage>
        <taxon>Eukaryota</taxon>
        <taxon>Fungi</taxon>
        <taxon>Dikarya</taxon>
        <taxon>Ascomycota</taxon>
        <taxon>Pezizomycotina</taxon>
        <taxon>Sordariomycetes</taxon>
        <taxon>Sordariomycetidae</taxon>
        <taxon>Ophiostomatales</taxon>
        <taxon>Ophiostomataceae</taxon>
        <taxon>Sporothrix</taxon>
    </lineage>
</organism>
<dbReference type="InterPro" id="IPR036790">
    <property type="entry name" value="Frizzled_dom_sf"/>
</dbReference>
<dbReference type="EMBL" id="CAWUHD010000151">
    <property type="protein sequence ID" value="CAK7235622.1"/>
    <property type="molecule type" value="Genomic_DNA"/>
</dbReference>
<keyword evidence="5" id="KW-1185">Reference proteome</keyword>
<dbReference type="InterPro" id="IPR024338">
    <property type="entry name" value="MID1/Yam8"/>
</dbReference>
<dbReference type="Pfam" id="PF12929">
    <property type="entry name" value="Mid1"/>
    <property type="match status" value="1"/>
</dbReference>
<dbReference type="PROSITE" id="PS50038">
    <property type="entry name" value="FZ"/>
    <property type="match status" value="1"/>
</dbReference>